<dbReference type="EMBL" id="JBJQND010000011">
    <property type="protein sequence ID" value="KAL3861781.1"/>
    <property type="molecule type" value="Genomic_DNA"/>
</dbReference>
<comment type="caution">
    <text evidence="2">The sequence shown here is derived from an EMBL/GenBank/DDBJ whole genome shotgun (WGS) entry which is preliminary data.</text>
</comment>
<reference evidence="2 3" key="1">
    <citation type="submission" date="2024-11" db="EMBL/GenBank/DDBJ databases">
        <title>Chromosome-level genome assembly of the freshwater bivalve Anodonta woodiana.</title>
        <authorList>
            <person name="Chen X."/>
        </authorList>
    </citation>
    <scope>NUCLEOTIDE SEQUENCE [LARGE SCALE GENOMIC DNA]</scope>
    <source>
        <strain evidence="2">MN2024</strain>
        <tissue evidence="2">Gills</tissue>
    </source>
</reference>
<keyword evidence="3" id="KW-1185">Reference proteome</keyword>
<dbReference type="Proteomes" id="UP001634394">
    <property type="component" value="Unassembled WGS sequence"/>
</dbReference>
<dbReference type="AlphaFoldDB" id="A0ABD3VKK6"/>
<evidence type="ECO:0000313" key="2">
    <source>
        <dbReference type="EMBL" id="KAL3861781.1"/>
    </source>
</evidence>
<accession>A0ABD3VKK6</accession>
<proteinExistence type="predicted"/>
<protein>
    <recommendedName>
        <fullName evidence="4">Glycine-rich protein</fullName>
    </recommendedName>
</protein>
<evidence type="ECO:0000313" key="3">
    <source>
        <dbReference type="Proteomes" id="UP001634394"/>
    </source>
</evidence>
<evidence type="ECO:0008006" key="4">
    <source>
        <dbReference type="Google" id="ProtNLM"/>
    </source>
</evidence>
<feature type="signal peptide" evidence="1">
    <location>
        <begin position="1"/>
        <end position="19"/>
    </location>
</feature>
<sequence length="128" mass="12186">MSAVLICCLAAFFLSGVCGQGAGGANVFSNPMMMMSLMGGEFNMADIMRLQMMSSMFRGRGAAGGSASAGGDTAGQLGGASGGAGAGAGASTGAGAGAGASAGAGGMCSGPNRIMNMICMRTMLSAFN</sequence>
<organism evidence="2 3">
    <name type="scientific">Sinanodonta woodiana</name>
    <name type="common">Chinese pond mussel</name>
    <name type="synonym">Anodonta woodiana</name>
    <dbReference type="NCBI Taxonomy" id="1069815"/>
    <lineage>
        <taxon>Eukaryota</taxon>
        <taxon>Metazoa</taxon>
        <taxon>Spiralia</taxon>
        <taxon>Lophotrochozoa</taxon>
        <taxon>Mollusca</taxon>
        <taxon>Bivalvia</taxon>
        <taxon>Autobranchia</taxon>
        <taxon>Heteroconchia</taxon>
        <taxon>Palaeoheterodonta</taxon>
        <taxon>Unionida</taxon>
        <taxon>Unionoidea</taxon>
        <taxon>Unionidae</taxon>
        <taxon>Unioninae</taxon>
        <taxon>Sinanodonta</taxon>
    </lineage>
</organism>
<keyword evidence="1" id="KW-0732">Signal</keyword>
<feature type="chain" id="PRO_5044852611" description="Glycine-rich protein" evidence="1">
    <location>
        <begin position="20"/>
        <end position="128"/>
    </location>
</feature>
<evidence type="ECO:0000256" key="1">
    <source>
        <dbReference type="SAM" id="SignalP"/>
    </source>
</evidence>
<gene>
    <name evidence="2" type="ORF">ACJMK2_007802</name>
</gene>
<name>A0ABD3VKK6_SINWO</name>